<name>A0ABQ9GJ98_9NEOP</name>
<evidence type="ECO:0000313" key="2">
    <source>
        <dbReference type="EMBL" id="KAJ8872092.1"/>
    </source>
</evidence>
<reference evidence="2 3" key="1">
    <citation type="submission" date="2023-02" db="EMBL/GenBank/DDBJ databases">
        <title>LHISI_Scaffold_Assembly.</title>
        <authorList>
            <person name="Stuart O.P."/>
            <person name="Cleave R."/>
            <person name="Magrath M.J.L."/>
            <person name="Mikheyev A.S."/>
        </authorList>
    </citation>
    <scope>NUCLEOTIDE SEQUENCE [LARGE SCALE GENOMIC DNA]</scope>
    <source>
        <strain evidence="2">Daus_M_001</strain>
        <tissue evidence="2">Leg muscle</tissue>
    </source>
</reference>
<feature type="region of interest" description="Disordered" evidence="1">
    <location>
        <begin position="145"/>
        <end position="165"/>
    </location>
</feature>
<protein>
    <submittedName>
        <fullName evidence="2">Uncharacterized protein</fullName>
    </submittedName>
</protein>
<evidence type="ECO:0000256" key="1">
    <source>
        <dbReference type="SAM" id="MobiDB-lite"/>
    </source>
</evidence>
<comment type="caution">
    <text evidence="2">The sequence shown here is derived from an EMBL/GenBank/DDBJ whole genome shotgun (WGS) entry which is preliminary data.</text>
</comment>
<dbReference type="Proteomes" id="UP001159363">
    <property type="component" value="Chromosome 10"/>
</dbReference>
<feature type="region of interest" description="Disordered" evidence="1">
    <location>
        <begin position="102"/>
        <end position="133"/>
    </location>
</feature>
<proteinExistence type="predicted"/>
<gene>
    <name evidence="2" type="ORF">PR048_025693</name>
</gene>
<sequence length="1147" mass="126803">MSGLRDARAKDARNEVIRDGASTGNESAVDCSNHNNDGLTGIRTQLLPEAGFTRCKMSAKLERGADLARQFLAQQSQASGFWSIWPSGIRFPSVGDVDGLRALWRPGGPPRKSRRGDGSDYEPPPPLPFRDRPGVIVPAAHRKQNRLQLFPSSSPRGGGEEPWNARRSLERPLERWLTGRPSLPRLLRPAPRPSPRSCVSPPALCVSHNLSKAGRQQVAPRGQPSFVRPVVKGTIFEERTLRLCGIETVIVAYEDASTSSSDIGPRWLSDWHARLPPIRTVIHTRQGRWTFASGNRAGRCRWSAGVLGDLPLPPPLHSGAAPYSLGSPSLALKTTMLREITGQLRGAHRRTSCLCREEGRRGWPGPGQEIEGLEFRAARRAPKGAVVQRLKEARRLGIGRRSTFHTREPVSATAPYPRRVAVVRTSAASLPAPCAEDTLNGLYPPAASAYYIRIVCSRYLHAFWIKHSKNHPMYDVFGFFLNMRYGQRSEADLQLNWGRGGVAVRLLASHLSEPVSVLGGVAPVFPLVGIVSDDAACQWVFSGISSFLRPCIPELIHSHFTLPSSTLKTSMLRAPPDLSAPLQPNIPAEWRRWLSAAQPIRHKALPLSLWCSFLDLLKPCLHEAEEYILEVELEQGFREVGSYRECATAGRRCSVADPDCRPSSAETSRLRREGPMAGRSRFNDVAGLAVASGALHRARSERRVSARVVALRSDARVSLDRENALSCSRESERIHPGRLNSSSIRHNMSESKRKVKCLKLRKEMEDWRTQTERLLTLPKERGRGKHCLPRVCGINATETSGSGRASGKDALCREAALCSVSFTLRLSARSDQYFGLTRALMCVPDPARSHTFTRSLQLIIAEAQSGGCARALIPPRRRFPSPDQQRTHSPVVRTPCTSRRNSDSPPDRPAKPRSLFTRRQGRASKVTQRRVIDGKAARQFSGLRLEAMRELMRMPRSPLALGVAADGRKVGPKVKLMTSHGRRVRTGWLVLRREETSFSGAGPRHTRLFAGHTSGRYAPLPFRQTEVVRGLFLTAPPLPLVRTTVTTLVGEGRGATVMLFNNASFFRGLVGRHLPPCLRYSTVSRLTAWRGSCWCVRRTGARFPSAVTARAGDEAEVPFSSFPQLHTYTAGPGNVLPTQREVWSVHA</sequence>
<keyword evidence="3" id="KW-1185">Reference proteome</keyword>
<feature type="compositionally biased region" description="Polar residues" evidence="1">
    <location>
        <begin position="146"/>
        <end position="155"/>
    </location>
</feature>
<feature type="region of interest" description="Disordered" evidence="1">
    <location>
        <begin position="872"/>
        <end position="930"/>
    </location>
</feature>
<accession>A0ABQ9GJ98</accession>
<organism evidence="2 3">
    <name type="scientific">Dryococelus australis</name>
    <dbReference type="NCBI Taxonomy" id="614101"/>
    <lineage>
        <taxon>Eukaryota</taxon>
        <taxon>Metazoa</taxon>
        <taxon>Ecdysozoa</taxon>
        <taxon>Arthropoda</taxon>
        <taxon>Hexapoda</taxon>
        <taxon>Insecta</taxon>
        <taxon>Pterygota</taxon>
        <taxon>Neoptera</taxon>
        <taxon>Polyneoptera</taxon>
        <taxon>Phasmatodea</taxon>
        <taxon>Verophasmatodea</taxon>
        <taxon>Anareolatae</taxon>
        <taxon>Phasmatidae</taxon>
        <taxon>Eurycanthinae</taxon>
        <taxon>Dryococelus</taxon>
    </lineage>
</organism>
<evidence type="ECO:0000313" key="3">
    <source>
        <dbReference type="Proteomes" id="UP001159363"/>
    </source>
</evidence>
<feature type="compositionally biased region" description="Basic and acidic residues" evidence="1">
    <location>
        <begin position="900"/>
        <end position="910"/>
    </location>
</feature>
<dbReference type="EMBL" id="JARBHB010000011">
    <property type="protein sequence ID" value="KAJ8872092.1"/>
    <property type="molecule type" value="Genomic_DNA"/>
</dbReference>